<keyword evidence="1" id="KW-0732">Signal</keyword>
<keyword evidence="3" id="KW-1185">Reference proteome</keyword>
<dbReference type="EMBL" id="SUPL01000001">
    <property type="protein sequence ID" value="TJY37822.1"/>
    <property type="molecule type" value="Genomic_DNA"/>
</dbReference>
<protein>
    <submittedName>
        <fullName evidence="2">Uncharacterized protein</fullName>
    </submittedName>
</protein>
<comment type="caution">
    <text evidence="2">The sequence shown here is derived from an EMBL/GenBank/DDBJ whole genome shotgun (WGS) entry which is preliminary data.</text>
</comment>
<evidence type="ECO:0000256" key="1">
    <source>
        <dbReference type="SAM" id="SignalP"/>
    </source>
</evidence>
<proteinExistence type="predicted"/>
<evidence type="ECO:0000313" key="3">
    <source>
        <dbReference type="Proteomes" id="UP000307657"/>
    </source>
</evidence>
<dbReference type="RefSeq" id="WP_136840041.1">
    <property type="nucleotide sequence ID" value="NZ_SUPL01000001.1"/>
</dbReference>
<dbReference type="AlphaFoldDB" id="A0A4U0F4U2"/>
<name>A0A4U0F4U2_9FLAO</name>
<accession>A0A4U0F4U2</accession>
<feature type="chain" id="PRO_5021015119" evidence="1">
    <location>
        <begin position="22"/>
        <end position="371"/>
    </location>
</feature>
<dbReference type="OrthoDB" id="237405at2"/>
<gene>
    <name evidence="2" type="ORF">E5167_00780</name>
</gene>
<feature type="signal peptide" evidence="1">
    <location>
        <begin position="1"/>
        <end position="21"/>
    </location>
</feature>
<evidence type="ECO:0000313" key="2">
    <source>
        <dbReference type="EMBL" id="TJY37822.1"/>
    </source>
</evidence>
<dbReference type="SUPFAM" id="SSF63825">
    <property type="entry name" value="YWTD domain"/>
    <property type="match status" value="1"/>
</dbReference>
<organism evidence="2 3">
    <name type="scientific">Pontimicrobium aquaticum</name>
    <dbReference type="NCBI Taxonomy" id="2565367"/>
    <lineage>
        <taxon>Bacteria</taxon>
        <taxon>Pseudomonadati</taxon>
        <taxon>Bacteroidota</taxon>
        <taxon>Flavobacteriia</taxon>
        <taxon>Flavobacteriales</taxon>
        <taxon>Flavobacteriaceae</taxon>
        <taxon>Pontimicrobium</taxon>
    </lineage>
</organism>
<sequence>MKKIICTFSLLVAILVTVAAANKTENSSLTENFITGNPNIKSIYRLSFGPEGILFIGDSDSATIFALDTKDNIAKNKPENIALDSFDEKIASALGTTVKNINITDMSVNPISKNVYFSIQTKNGTPVLLRLTNGKLENVSLNNVSYAKTTLTNPISKSPKTKGYYAHRRWAISDMKYYNGKVFVSGLSNKEFSSSFSSIPFPFNNKQDFSTLEIYHAAHGRYETNAPIETFDITTIKGKEFILASYTCTPLVLFPIDKLENGKHIKGRTVSELGSGNAPIDIISFKKGKELKFFLSNTDTPVKRINLSDIIDFKGSMTKPVVTRELGRKVGGVKAVNLPYVNVEQMDKYDDNNALLLIRSEGHLSLQNRSL</sequence>
<dbReference type="Proteomes" id="UP000307657">
    <property type="component" value="Unassembled WGS sequence"/>
</dbReference>
<reference evidence="2 3" key="1">
    <citation type="submission" date="2019-04" db="EMBL/GenBank/DDBJ databases">
        <title>Lacinutrix sp. nov., isolated from marine water.</title>
        <authorList>
            <person name="Kim W."/>
        </authorList>
    </citation>
    <scope>NUCLEOTIDE SEQUENCE [LARGE SCALE GENOMIC DNA]</scope>
    <source>
        <strain evidence="2 3">CAU 1491</strain>
    </source>
</reference>